<comment type="subcellular location">
    <subcellularLocation>
        <location evidence="1">Membrane</location>
        <topology evidence="1">Multi-pass membrane protein</topology>
    </subcellularLocation>
</comment>
<dbReference type="InterPro" id="IPR038213">
    <property type="entry name" value="IFI6/IFI27-like_sf"/>
</dbReference>
<organism evidence="8 9">
    <name type="scientific">Fusarium albosuccineum</name>
    <dbReference type="NCBI Taxonomy" id="1237068"/>
    <lineage>
        <taxon>Eukaryota</taxon>
        <taxon>Fungi</taxon>
        <taxon>Dikarya</taxon>
        <taxon>Ascomycota</taxon>
        <taxon>Pezizomycotina</taxon>
        <taxon>Sordariomycetes</taxon>
        <taxon>Hypocreomycetidae</taxon>
        <taxon>Hypocreales</taxon>
        <taxon>Nectriaceae</taxon>
        <taxon>Fusarium</taxon>
        <taxon>Fusarium decemcellulare species complex</taxon>
    </lineage>
</organism>
<name>A0A8H4LCZ4_9HYPO</name>
<evidence type="ECO:0000313" key="8">
    <source>
        <dbReference type="EMBL" id="KAF4465418.1"/>
    </source>
</evidence>
<sequence length="429" mass="43664">MDNLPIDYLILITIEMMTIIWTAVLIYLFLIGIPIYLFLRFGRRIYQPGNPGCLLPFVKPAADSAASDWQLVDGLPHVTASFHLASFSAPKPSTRTLTSAPRLNNSSVMAENFKSYFSGAAQGAANFAKEHPYAAAGMGTGVAICAAPVIVAGPALAFAGFGANGVVGGQLPTTSQEAEYTNISLSPGSIAAGAQSSIGSVVAPSLFATLQSAGAGGYGVSAVYGAVQGAAALFAAGSGGAAYKSRKSGEKGESEKSKDEHEPGEPGEAHPDQDAKQTEEKSEEDGDEDRGENGVQTTAIKAVLGAGAFVCPALWSAPLHGVTSLIGFGNTIAGVQSLITFTILGSLAAAWQSSIGNVAALSPFAILQSFGPGGYGTAVINGVVQGAGAALGGEGICALVSEWAKGDDDQDGVHDSSPDQEPQLGHDRS</sequence>
<evidence type="ECO:0000256" key="4">
    <source>
        <dbReference type="ARBA" id="ARBA00022989"/>
    </source>
</evidence>
<reference evidence="8 9" key="1">
    <citation type="submission" date="2020-01" db="EMBL/GenBank/DDBJ databases">
        <title>Identification and distribution of gene clusters putatively required for synthesis of sphingolipid metabolism inhibitors in phylogenetically diverse species of the filamentous fungus Fusarium.</title>
        <authorList>
            <person name="Kim H.-S."/>
            <person name="Busman M."/>
            <person name="Brown D.W."/>
            <person name="Divon H."/>
            <person name="Uhlig S."/>
            <person name="Proctor R.H."/>
        </authorList>
    </citation>
    <scope>NUCLEOTIDE SEQUENCE [LARGE SCALE GENOMIC DNA]</scope>
    <source>
        <strain evidence="8 9">NRRL 20459</strain>
    </source>
</reference>
<dbReference type="PANTHER" id="PTHR16932">
    <property type="entry name" value="INTERFERON ALPHA-INDUCIBLE PROTEIN 27"/>
    <property type="match status" value="1"/>
</dbReference>
<evidence type="ECO:0000256" key="3">
    <source>
        <dbReference type="ARBA" id="ARBA00022692"/>
    </source>
</evidence>
<dbReference type="Proteomes" id="UP000554235">
    <property type="component" value="Unassembled WGS sequence"/>
</dbReference>
<feature type="region of interest" description="Disordered" evidence="6">
    <location>
        <begin position="242"/>
        <end position="294"/>
    </location>
</feature>
<dbReference type="PANTHER" id="PTHR16932:SF18">
    <property type="entry name" value="INTERFERON, ALPHA-INDUCIBLE PROTEIN 27-LIKE 2"/>
    <property type="match status" value="1"/>
</dbReference>
<dbReference type="InterPro" id="IPR009311">
    <property type="entry name" value="IFI6/IFI27-like"/>
</dbReference>
<feature type="transmembrane region" description="Helical" evidence="7">
    <location>
        <begin position="6"/>
        <end position="39"/>
    </location>
</feature>
<feature type="compositionally biased region" description="Acidic residues" evidence="6">
    <location>
        <begin position="281"/>
        <end position="290"/>
    </location>
</feature>
<evidence type="ECO:0000313" key="9">
    <source>
        <dbReference type="Proteomes" id="UP000554235"/>
    </source>
</evidence>
<evidence type="ECO:0000256" key="2">
    <source>
        <dbReference type="ARBA" id="ARBA00007262"/>
    </source>
</evidence>
<evidence type="ECO:0000256" key="6">
    <source>
        <dbReference type="SAM" id="MobiDB-lite"/>
    </source>
</evidence>
<evidence type="ECO:0000256" key="5">
    <source>
        <dbReference type="ARBA" id="ARBA00023136"/>
    </source>
</evidence>
<feature type="region of interest" description="Disordered" evidence="6">
    <location>
        <begin position="406"/>
        <end position="429"/>
    </location>
</feature>
<accession>A0A8H4LCZ4</accession>
<keyword evidence="4 7" id="KW-1133">Transmembrane helix</keyword>
<keyword evidence="3 7" id="KW-0812">Transmembrane</keyword>
<keyword evidence="5 7" id="KW-0472">Membrane</keyword>
<dbReference type="EMBL" id="JAADYS010001037">
    <property type="protein sequence ID" value="KAF4465418.1"/>
    <property type="molecule type" value="Genomic_DNA"/>
</dbReference>
<evidence type="ECO:0000256" key="1">
    <source>
        <dbReference type="ARBA" id="ARBA00004141"/>
    </source>
</evidence>
<proteinExistence type="inferred from homology"/>
<protein>
    <submittedName>
        <fullName evidence="8">Lactose regulatory</fullName>
    </submittedName>
</protein>
<keyword evidence="9" id="KW-1185">Reference proteome</keyword>
<dbReference type="AlphaFoldDB" id="A0A8H4LCZ4"/>
<dbReference type="Gene3D" id="6.10.110.10">
    <property type="match status" value="2"/>
</dbReference>
<feature type="compositionally biased region" description="Basic and acidic residues" evidence="6">
    <location>
        <begin position="406"/>
        <end position="417"/>
    </location>
</feature>
<dbReference type="GO" id="GO:0016020">
    <property type="term" value="C:membrane"/>
    <property type="evidence" value="ECO:0007669"/>
    <property type="project" value="UniProtKB-SubCell"/>
</dbReference>
<comment type="caution">
    <text evidence="8">The sequence shown here is derived from an EMBL/GenBank/DDBJ whole genome shotgun (WGS) entry which is preliminary data.</text>
</comment>
<dbReference type="OrthoDB" id="4900361at2759"/>
<gene>
    <name evidence="8" type="ORF">FALBO_7734</name>
</gene>
<feature type="compositionally biased region" description="Basic and acidic residues" evidence="6">
    <location>
        <begin position="247"/>
        <end position="280"/>
    </location>
</feature>
<evidence type="ECO:0000256" key="7">
    <source>
        <dbReference type="SAM" id="Phobius"/>
    </source>
</evidence>
<comment type="similarity">
    <text evidence="2">Belongs to the IFI6/IFI27 family.</text>
</comment>